<dbReference type="Proteomes" id="UP000887577">
    <property type="component" value="Unplaced"/>
</dbReference>
<dbReference type="WBParaSite" id="PSU_v2.g2900.t1">
    <property type="protein sequence ID" value="PSU_v2.g2900.t1"/>
    <property type="gene ID" value="PSU_v2.g2900"/>
</dbReference>
<reference evidence="2" key="1">
    <citation type="submission" date="2022-11" db="UniProtKB">
        <authorList>
            <consortium name="WormBaseParasite"/>
        </authorList>
    </citation>
    <scope>IDENTIFICATION</scope>
</reference>
<accession>A0A914YXU2</accession>
<keyword evidence="1" id="KW-1185">Reference proteome</keyword>
<proteinExistence type="predicted"/>
<evidence type="ECO:0000313" key="1">
    <source>
        <dbReference type="Proteomes" id="UP000887577"/>
    </source>
</evidence>
<name>A0A914YXU2_9BILA</name>
<protein>
    <submittedName>
        <fullName evidence="2">Uncharacterized protein</fullName>
    </submittedName>
</protein>
<dbReference type="AlphaFoldDB" id="A0A914YXU2"/>
<sequence>MAVPGPTSFENLRTVDGTLYESNREACVALGLVLNDKLYEDTLLEALNHTNPNQFRYLFARLLAHCDLGSPLELFDRFVDHLTSDLLKNGKKKKQKRLHGEKLLKV</sequence>
<evidence type="ECO:0000313" key="2">
    <source>
        <dbReference type="WBParaSite" id="PSU_v2.g2900.t1"/>
    </source>
</evidence>
<organism evidence="1 2">
    <name type="scientific">Panagrolaimus superbus</name>
    <dbReference type="NCBI Taxonomy" id="310955"/>
    <lineage>
        <taxon>Eukaryota</taxon>
        <taxon>Metazoa</taxon>
        <taxon>Ecdysozoa</taxon>
        <taxon>Nematoda</taxon>
        <taxon>Chromadorea</taxon>
        <taxon>Rhabditida</taxon>
        <taxon>Tylenchina</taxon>
        <taxon>Panagrolaimomorpha</taxon>
        <taxon>Panagrolaimoidea</taxon>
        <taxon>Panagrolaimidae</taxon>
        <taxon>Panagrolaimus</taxon>
    </lineage>
</organism>